<dbReference type="AlphaFoldDB" id="A0A8T8WEK5"/>
<dbReference type="Proteomes" id="UP000826254">
    <property type="component" value="Chromosome"/>
</dbReference>
<keyword evidence="2" id="KW-1185">Reference proteome</keyword>
<protein>
    <submittedName>
        <fullName evidence="1">Uncharacterized protein</fullName>
    </submittedName>
</protein>
<evidence type="ECO:0000313" key="1">
    <source>
        <dbReference type="EMBL" id="QZP38261.1"/>
    </source>
</evidence>
<dbReference type="KEGG" id="hmp:K6T50_03650"/>
<dbReference type="GeneID" id="67177206"/>
<dbReference type="EMBL" id="CP081958">
    <property type="protein sequence ID" value="QZP38261.1"/>
    <property type="molecule type" value="Genomic_DNA"/>
</dbReference>
<organism evidence="1 2">
    <name type="scientific">Halobaculum magnesiiphilum</name>
    <dbReference type="NCBI Taxonomy" id="1017351"/>
    <lineage>
        <taxon>Archaea</taxon>
        <taxon>Methanobacteriati</taxon>
        <taxon>Methanobacteriota</taxon>
        <taxon>Stenosarchaea group</taxon>
        <taxon>Halobacteria</taxon>
        <taxon>Halobacteriales</taxon>
        <taxon>Haloferacaceae</taxon>
        <taxon>Halobaculum</taxon>
    </lineage>
</organism>
<evidence type="ECO:0000313" key="2">
    <source>
        <dbReference type="Proteomes" id="UP000826254"/>
    </source>
</evidence>
<proteinExistence type="predicted"/>
<gene>
    <name evidence="1" type="ORF">K6T50_03650</name>
</gene>
<sequence length="164" mass="18184">MTEHTWSDLTSAQRDTLVTIARLERDDIPATNQRLTELVDDSRALKDLLGTAITTEQDTYTLTNSGHALLRQHQARLTSILGHPNSDATVAVPFCPQCHAPITLLSPRDNTSVRATPCGCHLEIDTERDPLYETLTDALALAHNRDARTHLRQALQLTIARGEQ</sequence>
<dbReference type="RefSeq" id="WP_222608062.1">
    <property type="nucleotide sequence ID" value="NZ_CP081958.1"/>
</dbReference>
<reference evidence="1 2" key="1">
    <citation type="journal article" date="2021" name="Int. J. Syst. Evol. Microbiol.">
        <title>Halobaculum halophilum sp. nov. and Halobaculum salinum sp. nov., isolated from salt lake and saline soil.</title>
        <authorList>
            <person name="Cui H.L."/>
            <person name="Shi X.W."/>
            <person name="Yin X.M."/>
            <person name="Yang X.Y."/>
            <person name="Hou J."/>
            <person name="Zhu L."/>
        </authorList>
    </citation>
    <scope>NUCLEOTIDE SEQUENCE [LARGE SCALE GENOMIC DNA]</scope>
    <source>
        <strain evidence="1 2">NBRC 109044</strain>
    </source>
</reference>
<accession>A0A8T8WEK5</accession>
<name>A0A8T8WEK5_9EURY</name>